<feature type="region of interest" description="Disordered" evidence="5">
    <location>
        <begin position="308"/>
        <end position="343"/>
    </location>
</feature>
<dbReference type="EMBL" id="CP027860">
    <property type="protein sequence ID" value="AVP96863.1"/>
    <property type="molecule type" value="Genomic_DNA"/>
</dbReference>
<organism evidence="6 7">
    <name type="scientific">Ahniella affigens</name>
    <dbReference type="NCBI Taxonomy" id="2021234"/>
    <lineage>
        <taxon>Bacteria</taxon>
        <taxon>Pseudomonadati</taxon>
        <taxon>Pseudomonadota</taxon>
        <taxon>Gammaproteobacteria</taxon>
        <taxon>Lysobacterales</taxon>
        <taxon>Rhodanobacteraceae</taxon>
        <taxon>Ahniella</taxon>
    </lineage>
</organism>
<dbReference type="Proteomes" id="UP000241074">
    <property type="component" value="Chromosome"/>
</dbReference>
<gene>
    <name evidence="6" type="ORF">C7S18_06450</name>
</gene>
<evidence type="ECO:0000313" key="6">
    <source>
        <dbReference type="EMBL" id="AVP96863.1"/>
    </source>
</evidence>
<dbReference type="KEGG" id="xba:C7S18_06450"/>
<accession>A0A2P1PPU3</accession>
<dbReference type="Pfam" id="PF09712">
    <property type="entry name" value="PHA_synth_III_E"/>
    <property type="match status" value="1"/>
</dbReference>
<sequence length="343" mass="37513">MGPDMMKDWQALHEQWWNALMSGATEFAEKGGHVFSGKSSGLNDLFGGKLGEDVGAATERFLSGSKQFLEWVDRFSGQIAGRHAVPKSIDDWLDAIKAAAGPMFEANNPLTNLFKSMASSDAKGFEHFFTGLSNPVDHLSGEVKSLLGLPAFGFTRERQVWQQALAKGWMEYQESLAAYNALMLKASQDANTRLAKKLGDLAKGKQQVESLRALYDLWVDAQEDAYADVALSSDFRAAYGELVNRQMRVRKLIQDEVERIGGQFGMPTRSELNSVHQRMAEMRRQMRALEDRLEAAGLGSALVVAPAASPVPAKKSSKPAAAKKAVGKSSAKSDASKARRRLA</sequence>
<keyword evidence="4" id="KW-0175">Coiled coil</keyword>
<comment type="pathway">
    <text evidence="1">Biopolymer metabolism; poly-(R)-3-hydroxybutanoate biosynthesis.</text>
</comment>
<evidence type="ECO:0000256" key="5">
    <source>
        <dbReference type="SAM" id="MobiDB-lite"/>
    </source>
</evidence>
<name>A0A2P1PPU3_9GAMM</name>
<dbReference type="OrthoDB" id="6115526at2"/>
<feature type="compositionally biased region" description="Low complexity" evidence="5">
    <location>
        <begin position="308"/>
        <end position="333"/>
    </location>
</feature>
<dbReference type="GO" id="GO:0042619">
    <property type="term" value="P:poly-hydroxybutyrate biosynthetic process"/>
    <property type="evidence" value="ECO:0007669"/>
    <property type="project" value="UniProtKB-KW"/>
</dbReference>
<evidence type="ECO:0000256" key="3">
    <source>
        <dbReference type="ARBA" id="ARBA00022752"/>
    </source>
</evidence>
<evidence type="ECO:0000256" key="4">
    <source>
        <dbReference type="SAM" id="Coils"/>
    </source>
</evidence>
<dbReference type="AlphaFoldDB" id="A0A2P1PPU3"/>
<dbReference type="UniPathway" id="UPA00917"/>
<reference evidence="6 7" key="2">
    <citation type="submission" date="2018-03" db="EMBL/GenBank/DDBJ databases">
        <authorList>
            <person name="Keele B.F."/>
        </authorList>
    </citation>
    <scope>NUCLEOTIDE SEQUENCE [LARGE SCALE GENOMIC DNA]</scope>
    <source>
        <strain evidence="6 7">D13</strain>
    </source>
</reference>
<protein>
    <recommendedName>
        <fullName evidence="2">Poly(3-hydroxyalkanoate) polymerase subunit PhaE</fullName>
    </recommendedName>
</protein>
<evidence type="ECO:0000313" key="7">
    <source>
        <dbReference type="Proteomes" id="UP000241074"/>
    </source>
</evidence>
<evidence type="ECO:0000256" key="1">
    <source>
        <dbReference type="ARBA" id="ARBA00004683"/>
    </source>
</evidence>
<keyword evidence="3" id="KW-0583">PHB biosynthesis</keyword>
<proteinExistence type="predicted"/>
<feature type="coiled-coil region" evidence="4">
    <location>
        <begin position="272"/>
        <end position="299"/>
    </location>
</feature>
<dbReference type="RefSeq" id="WP_106890788.1">
    <property type="nucleotide sequence ID" value="NZ_CP027860.1"/>
</dbReference>
<dbReference type="InterPro" id="IPR010123">
    <property type="entry name" value="PHA_synth_III_E"/>
</dbReference>
<keyword evidence="7" id="KW-1185">Reference proteome</keyword>
<evidence type="ECO:0000256" key="2">
    <source>
        <dbReference type="ARBA" id="ARBA00019066"/>
    </source>
</evidence>
<reference evidence="6 7" key="1">
    <citation type="submission" date="2018-03" db="EMBL/GenBank/DDBJ databases">
        <title>Ahniella affigens gen. nov., sp. nov., a gammaproteobacterium isolated from sandy soil near a stream.</title>
        <authorList>
            <person name="Ko Y."/>
            <person name="Kim J.-H."/>
        </authorList>
    </citation>
    <scope>NUCLEOTIDE SEQUENCE [LARGE SCALE GENOMIC DNA]</scope>
    <source>
        <strain evidence="6 7">D13</strain>
    </source>
</reference>